<dbReference type="GeneID" id="6008770"/>
<feature type="region of interest" description="Disordered" evidence="3">
    <location>
        <begin position="379"/>
        <end position="433"/>
    </location>
</feature>
<feature type="region of interest" description="Disordered" evidence="3">
    <location>
        <begin position="210"/>
        <end position="242"/>
    </location>
</feature>
<dbReference type="AlphaFoldDB" id="A8NBT8"/>
<dbReference type="PANTHER" id="PTHR48025:SF1">
    <property type="entry name" value="RRM DOMAIN-CONTAINING PROTEIN"/>
    <property type="match status" value="1"/>
</dbReference>
<dbReference type="InterPro" id="IPR000504">
    <property type="entry name" value="RRM_dom"/>
</dbReference>
<dbReference type="RefSeq" id="XP_001832286.2">
    <property type="nucleotide sequence ID" value="XM_001832234.2"/>
</dbReference>
<dbReference type="eggNOG" id="KOG0118">
    <property type="taxonomic scope" value="Eukaryota"/>
</dbReference>
<gene>
    <name evidence="5" type="ORF">CC1G_02548</name>
</gene>
<dbReference type="OMA" id="LCMTGYN"/>
<name>A8NBT8_COPC7</name>
<dbReference type="STRING" id="240176.A8NBT8"/>
<feature type="compositionally biased region" description="Basic and acidic residues" evidence="3">
    <location>
        <begin position="394"/>
        <end position="403"/>
    </location>
</feature>
<feature type="domain" description="RRM" evidence="4">
    <location>
        <begin position="250"/>
        <end position="329"/>
    </location>
</feature>
<evidence type="ECO:0000259" key="4">
    <source>
        <dbReference type="PROSITE" id="PS50102"/>
    </source>
</evidence>
<dbReference type="OrthoDB" id="6159137at2759"/>
<proteinExistence type="predicted"/>
<dbReference type="Gene3D" id="3.30.70.330">
    <property type="match status" value="3"/>
</dbReference>
<dbReference type="EMBL" id="AACS02000009">
    <property type="protein sequence ID" value="EAU89659.2"/>
    <property type="molecule type" value="Genomic_DNA"/>
</dbReference>
<dbReference type="InterPro" id="IPR012677">
    <property type="entry name" value="Nucleotide-bd_a/b_plait_sf"/>
</dbReference>
<accession>A8NBT8</accession>
<sequence>MAPTNTSPNASNRSSAGFPPSTTVQIKNIPNHIEVGEIISLFKSLIGEIRHFQESSSDCRTSLDISFYHRDLATKALCLNGYSIGGCSLEVTPLGSPPTRPRRSLDDRRNLYVLGLPFALTKTEFSNLFSRYGTVVHCVILATVDNSSRRRGFVVMSSHEEAKRALTGLTRAQIKGHTIDVSWAVVQRSQGFLDGGDRAMLLEPRPSHLSNVDYRDRHNYSSSGSDTSEYSSTPPGSNSGAIVNSPIPTTALLITNLPALLFSQAQDLHPLLCPFGRIERMHTVPIHGSETVSAVVQYASSESAIEARNTLNGQTYDTHRPVEVHFVHPSFGDNAGNLRLSAGTALDTRFDAFPSYTASRAPSPFFGSTGRDNHEDHFHREALRSTPAPYAQGYKERYEERHASSRSSRAGSPRNAFQPQQSRRVQGGFNPTF</sequence>
<dbReference type="Pfam" id="PF00076">
    <property type="entry name" value="RRM_1"/>
    <property type="match status" value="2"/>
</dbReference>
<feature type="compositionally biased region" description="Low complexity" evidence="3">
    <location>
        <begin position="405"/>
        <end position="416"/>
    </location>
</feature>
<dbReference type="PANTHER" id="PTHR48025">
    <property type="entry name" value="OS02G0815200 PROTEIN"/>
    <property type="match status" value="1"/>
</dbReference>
<dbReference type="InParanoid" id="A8NBT8"/>
<dbReference type="KEGG" id="cci:CC1G_02548"/>
<evidence type="ECO:0000256" key="1">
    <source>
        <dbReference type="ARBA" id="ARBA00022884"/>
    </source>
</evidence>
<feature type="compositionally biased region" description="Low complexity" evidence="3">
    <location>
        <begin position="221"/>
        <end position="232"/>
    </location>
</feature>
<evidence type="ECO:0000256" key="3">
    <source>
        <dbReference type="SAM" id="MobiDB-lite"/>
    </source>
</evidence>
<feature type="domain" description="RRM" evidence="4">
    <location>
        <begin position="109"/>
        <end position="186"/>
    </location>
</feature>
<organism evidence="5 6">
    <name type="scientific">Coprinopsis cinerea (strain Okayama-7 / 130 / ATCC MYA-4618 / FGSC 9003)</name>
    <name type="common">Inky cap fungus</name>
    <name type="synonym">Hormographiella aspergillata</name>
    <dbReference type="NCBI Taxonomy" id="240176"/>
    <lineage>
        <taxon>Eukaryota</taxon>
        <taxon>Fungi</taxon>
        <taxon>Dikarya</taxon>
        <taxon>Basidiomycota</taxon>
        <taxon>Agaricomycotina</taxon>
        <taxon>Agaricomycetes</taxon>
        <taxon>Agaricomycetidae</taxon>
        <taxon>Agaricales</taxon>
        <taxon>Agaricineae</taxon>
        <taxon>Psathyrellaceae</taxon>
        <taxon>Coprinopsis</taxon>
    </lineage>
</organism>
<dbReference type="GO" id="GO:0005634">
    <property type="term" value="C:nucleus"/>
    <property type="evidence" value="ECO:0007669"/>
    <property type="project" value="TreeGrafter"/>
</dbReference>
<dbReference type="InterPro" id="IPR050502">
    <property type="entry name" value="Euk_RNA-bind_prot"/>
</dbReference>
<evidence type="ECO:0000313" key="6">
    <source>
        <dbReference type="Proteomes" id="UP000001861"/>
    </source>
</evidence>
<reference evidence="5 6" key="1">
    <citation type="journal article" date="2010" name="Proc. Natl. Acad. Sci. U.S.A.">
        <title>Insights into evolution of multicellular fungi from the assembled chromosomes of the mushroom Coprinopsis cinerea (Coprinus cinereus).</title>
        <authorList>
            <person name="Stajich J.E."/>
            <person name="Wilke S.K."/>
            <person name="Ahren D."/>
            <person name="Au C.H."/>
            <person name="Birren B.W."/>
            <person name="Borodovsky M."/>
            <person name="Burns C."/>
            <person name="Canback B."/>
            <person name="Casselton L.A."/>
            <person name="Cheng C.K."/>
            <person name="Deng J."/>
            <person name="Dietrich F.S."/>
            <person name="Fargo D.C."/>
            <person name="Farman M.L."/>
            <person name="Gathman A.C."/>
            <person name="Goldberg J."/>
            <person name="Guigo R."/>
            <person name="Hoegger P.J."/>
            <person name="Hooker J.B."/>
            <person name="Huggins A."/>
            <person name="James T.Y."/>
            <person name="Kamada T."/>
            <person name="Kilaru S."/>
            <person name="Kodira C."/>
            <person name="Kues U."/>
            <person name="Kupfer D."/>
            <person name="Kwan H.S."/>
            <person name="Lomsadze A."/>
            <person name="Li W."/>
            <person name="Lilly W.W."/>
            <person name="Ma L.J."/>
            <person name="Mackey A.J."/>
            <person name="Manning G."/>
            <person name="Martin F."/>
            <person name="Muraguchi H."/>
            <person name="Natvig D.O."/>
            <person name="Palmerini H."/>
            <person name="Ramesh M.A."/>
            <person name="Rehmeyer C.J."/>
            <person name="Roe B.A."/>
            <person name="Shenoy N."/>
            <person name="Stanke M."/>
            <person name="Ter-Hovhannisyan V."/>
            <person name="Tunlid A."/>
            <person name="Velagapudi R."/>
            <person name="Vision T.J."/>
            <person name="Zeng Q."/>
            <person name="Zolan M.E."/>
            <person name="Pukkila P.J."/>
        </authorList>
    </citation>
    <scope>NUCLEOTIDE SEQUENCE [LARGE SCALE GENOMIC DNA]</scope>
    <source>
        <strain evidence="6">Okayama-7 / 130 / ATCC MYA-4618 / FGSC 9003</strain>
    </source>
</reference>
<feature type="compositionally biased region" description="Polar residues" evidence="3">
    <location>
        <begin position="417"/>
        <end position="433"/>
    </location>
</feature>
<dbReference type="CDD" id="cd00590">
    <property type="entry name" value="RRM_SF"/>
    <property type="match status" value="1"/>
</dbReference>
<dbReference type="VEuPathDB" id="FungiDB:CC1G_02548"/>
<dbReference type="SMART" id="SM00360">
    <property type="entry name" value="RRM"/>
    <property type="match status" value="3"/>
</dbReference>
<protein>
    <recommendedName>
        <fullName evidence="4">RRM domain-containing protein</fullName>
    </recommendedName>
</protein>
<evidence type="ECO:0000256" key="2">
    <source>
        <dbReference type="PROSITE-ProRule" id="PRU00176"/>
    </source>
</evidence>
<comment type="caution">
    <text evidence="5">The sequence shown here is derived from an EMBL/GenBank/DDBJ whole genome shotgun (WGS) entry which is preliminary data.</text>
</comment>
<dbReference type="Proteomes" id="UP000001861">
    <property type="component" value="Unassembled WGS sequence"/>
</dbReference>
<dbReference type="InterPro" id="IPR035979">
    <property type="entry name" value="RBD_domain_sf"/>
</dbReference>
<feature type="compositionally biased region" description="Polar residues" evidence="3">
    <location>
        <begin position="233"/>
        <end position="242"/>
    </location>
</feature>
<dbReference type="GO" id="GO:0003729">
    <property type="term" value="F:mRNA binding"/>
    <property type="evidence" value="ECO:0007669"/>
    <property type="project" value="TreeGrafter"/>
</dbReference>
<dbReference type="SUPFAM" id="SSF54928">
    <property type="entry name" value="RNA-binding domain, RBD"/>
    <property type="match status" value="2"/>
</dbReference>
<keyword evidence="1 2" id="KW-0694">RNA-binding</keyword>
<dbReference type="PROSITE" id="PS50102">
    <property type="entry name" value="RRM"/>
    <property type="match status" value="2"/>
</dbReference>
<feature type="region of interest" description="Disordered" evidence="3">
    <location>
        <begin position="1"/>
        <end position="21"/>
    </location>
</feature>
<keyword evidence="6" id="KW-1185">Reference proteome</keyword>
<dbReference type="HOGENOM" id="CLU_051381_1_0_1"/>
<evidence type="ECO:0000313" key="5">
    <source>
        <dbReference type="EMBL" id="EAU89659.2"/>
    </source>
</evidence>